<organism evidence="1 2">
    <name type="scientific">Danaus chrysippus</name>
    <name type="common">African queen</name>
    <dbReference type="NCBI Taxonomy" id="151541"/>
    <lineage>
        <taxon>Eukaryota</taxon>
        <taxon>Metazoa</taxon>
        <taxon>Ecdysozoa</taxon>
        <taxon>Arthropoda</taxon>
        <taxon>Hexapoda</taxon>
        <taxon>Insecta</taxon>
        <taxon>Pterygota</taxon>
        <taxon>Neoptera</taxon>
        <taxon>Endopterygota</taxon>
        <taxon>Lepidoptera</taxon>
        <taxon>Glossata</taxon>
        <taxon>Ditrysia</taxon>
        <taxon>Papilionoidea</taxon>
        <taxon>Nymphalidae</taxon>
        <taxon>Danainae</taxon>
        <taxon>Danaini</taxon>
        <taxon>Danaina</taxon>
        <taxon>Danaus</taxon>
        <taxon>Anosia</taxon>
    </lineage>
</organism>
<dbReference type="AlphaFoldDB" id="A0A8J2R934"/>
<accession>A0A8J2R934</accession>
<dbReference type="EMBL" id="CAKASE010000082">
    <property type="protein sequence ID" value="CAG9584416.1"/>
    <property type="molecule type" value="Genomic_DNA"/>
</dbReference>
<name>A0A8J2R934_9NEOP</name>
<evidence type="ECO:0000313" key="2">
    <source>
        <dbReference type="Proteomes" id="UP000789524"/>
    </source>
</evidence>
<evidence type="ECO:0000313" key="1">
    <source>
        <dbReference type="EMBL" id="CAG9584416.1"/>
    </source>
</evidence>
<reference evidence="1" key="1">
    <citation type="submission" date="2021-09" db="EMBL/GenBank/DDBJ databases">
        <authorList>
            <person name="Martin H S."/>
        </authorList>
    </citation>
    <scope>NUCLEOTIDE SEQUENCE</scope>
</reference>
<sequence>MVVASLVLKMGIHSVRSGPTYLMSRTNKINRDNNAASSASMTLYTIVNENDDDDNDDDDNDCLSYESAVVKNY</sequence>
<proteinExistence type="predicted"/>
<comment type="caution">
    <text evidence="1">The sequence shown here is derived from an EMBL/GenBank/DDBJ whole genome shotgun (WGS) entry which is preliminary data.</text>
</comment>
<gene>
    <name evidence="1" type="ORF">DCHRY22_LOCUS15011</name>
</gene>
<keyword evidence="2" id="KW-1185">Reference proteome</keyword>
<dbReference type="Proteomes" id="UP000789524">
    <property type="component" value="Unassembled WGS sequence"/>
</dbReference>
<protein>
    <submittedName>
        <fullName evidence="1">(African queen) hypothetical protein</fullName>
    </submittedName>
</protein>